<dbReference type="PANTHER" id="PTHR39209">
    <property type="match status" value="1"/>
</dbReference>
<dbReference type="SMART" id="SM00873">
    <property type="entry name" value="B3_4"/>
    <property type="match status" value="1"/>
</dbReference>
<reference evidence="3" key="1">
    <citation type="submission" date="2015-07" db="EMBL/GenBank/DDBJ databases">
        <title>Whole genome sequence of an Ensifer adhaerens strain isolated from a cave pool in the Wind Cave National Park.</title>
        <authorList>
            <person name="Eng W.W.H."/>
            <person name="Gan H.M."/>
            <person name="Barton H.A."/>
            <person name="Savka M.A."/>
        </authorList>
    </citation>
    <scope>NUCLEOTIDE SEQUENCE [LARGE SCALE GENOMIC DNA]</scope>
    <source>
        <strain evidence="3">SD006</strain>
    </source>
</reference>
<dbReference type="AlphaFoldDB" id="A0A0L8BKL3"/>
<dbReference type="Pfam" id="PF03483">
    <property type="entry name" value="B3_4"/>
    <property type="match status" value="1"/>
</dbReference>
<dbReference type="Proteomes" id="UP000037425">
    <property type="component" value="Unassembled WGS sequence"/>
</dbReference>
<dbReference type="Gene3D" id="3.50.40.10">
    <property type="entry name" value="Phenylalanyl-trna Synthetase, Chain B, domain 3"/>
    <property type="match status" value="1"/>
</dbReference>
<evidence type="ECO:0000259" key="1">
    <source>
        <dbReference type="SMART" id="SM00873"/>
    </source>
</evidence>
<dbReference type="InterPro" id="IPR005146">
    <property type="entry name" value="B3/B4_tRNA-bd"/>
</dbReference>
<dbReference type="PANTHER" id="PTHR39209:SF2">
    <property type="entry name" value="CYTOPLASMIC PROTEIN"/>
    <property type="match status" value="1"/>
</dbReference>
<feature type="domain" description="B3/B4 tRNA-binding" evidence="1">
    <location>
        <begin position="59"/>
        <end position="210"/>
    </location>
</feature>
<evidence type="ECO:0000313" key="3">
    <source>
        <dbReference type="Proteomes" id="UP000037425"/>
    </source>
</evidence>
<dbReference type="EMBL" id="LGAP01000022">
    <property type="protein sequence ID" value="KOF15135.1"/>
    <property type="molecule type" value="Genomic_DNA"/>
</dbReference>
<dbReference type="GO" id="GO:0004826">
    <property type="term" value="F:phenylalanine-tRNA ligase activity"/>
    <property type="evidence" value="ECO:0007669"/>
    <property type="project" value="InterPro"/>
</dbReference>
<dbReference type="SUPFAM" id="SSF56037">
    <property type="entry name" value="PheT/TilS domain"/>
    <property type="match status" value="1"/>
</dbReference>
<dbReference type="OrthoDB" id="276580at2"/>
<comment type="caution">
    <text evidence="2">The sequence shown here is derived from an EMBL/GenBank/DDBJ whole genome shotgun (WGS) entry which is preliminary data.</text>
</comment>
<proteinExistence type="predicted"/>
<accession>A0A0L8BKL3</accession>
<keyword evidence="2" id="KW-0030">Aminoacyl-tRNA synthetase</keyword>
<organism evidence="2 3">
    <name type="scientific">Ensifer adhaerens</name>
    <name type="common">Sinorhizobium morelense</name>
    <dbReference type="NCBI Taxonomy" id="106592"/>
    <lineage>
        <taxon>Bacteria</taxon>
        <taxon>Pseudomonadati</taxon>
        <taxon>Pseudomonadota</taxon>
        <taxon>Alphaproteobacteria</taxon>
        <taxon>Hyphomicrobiales</taxon>
        <taxon>Rhizobiaceae</taxon>
        <taxon>Sinorhizobium/Ensifer group</taxon>
        <taxon>Ensifer</taxon>
    </lineage>
</organism>
<gene>
    <name evidence="2" type="ORF">AC244_25140</name>
</gene>
<sequence>MHFQHSDIIWRDFPELAAGALHIERIRSDVSVADAVDRFQAIARDVLAANSEGELAGIQAWRRTFTRMGLKPTQYRCASEALLRRFRKEGDLPSIHPLIDLCNAVSLAFAIPIAVFDLSRISGDLEVTRAGGHEVYTTFSGETEHPEPDEVIFRDAEGRAHARRWTNRQSGHSAIRAQTTSALIVAEALHETAAADVAELVAALEEAIGATWHIRPTSALLSRSAPRFAFAAHEDVARTESL</sequence>
<evidence type="ECO:0000313" key="2">
    <source>
        <dbReference type="EMBL" id="KOF15135.1"/>
    </source>
</evidence>
<keyword evidence="2" id="KW-0436">Ligase</keyword>
<name>A0A0L8BKL3_ENSAD</name>
<protein>
    <submittedName>
        <fullName evidence="2">tRNA synthetase subunit beta</fullName>
    </submittedName>
</protein>
<dbReference type="InterPro" id="IPR020825">
    <property type="entry name" value="Phe-tRNA_synthase-like_B3/B4"/>
</dbReference>
<dbReference type="GO" id="GO:0003723">
    <property type="term" value="F:RNA binding"/>
    <property type="evidence" value="ECO:0007669"/>
    <property type="project" value="InterPro"/>
</dbReference>
<dbReference type="RefSeq" id="WP_053251532.1">
    <property type="nucleotide sequence ID" value="NZ_LGAP01000022.1"/>
</dbReference>
<dbReference type="PATRIC" id="fig|106592.7.peg.3776"/>